<dbReference type="PANTHER" id="PTHR30292:SF0">
    <property type="entry name" value="5-OXOPROLINASE SUBUNIT A"/>
    <property type="match status" value="1"/>
</dbReference>
<comment type="catalytic activity">
    <reaction evidence="1">
        <text>5-oxo-L-proline + ATP + 2 H2O = L-glutamate + ADP + phosphate + H(+)</text>
        <dbReference type="Rhea" id="RHEA:10348"/>
        <dbReference type="ChEBI" id="CHEBI:15377"/>
        <dbReference type="ChEBI" id="CHEBI:15378"/>
        <dbReference type="ChEBI" id="CHEBI:29985"/>
        <dbReference type="ChEBI" id="CHEBI:30616"/>
        <dbReference type="ChEBI" id="CHEBI:43474"/>
        <dbReference type="ChEBI" id="CHEBI:58402"/>
        <dbReference type="ChEBI" id="CHEBI:456216"/>
        <dbReference type="EC" id="3.5.2.9"/>
    </reaction>
</comment>
<dbReference type="PANTHER" id="PTHR30292">
    <property type="entry name" value="UNCHARACTERIZED PROTEIN YBGL-RELATED"/>
    <property type="match status" value="1"/>
</dbReference>
<comment type="similarity">
    <text evidence="1">Belongs to the LamB/PxpA family.</text>
</comment>
<dbReference type="EMBL" id="BAAAVM010000055">
    <property type="protein sequence ID" value="GAA3149637.1"/>
    <property type="molecule type" value="Genomic_DNA"/>
</dbReference>
<dbReference type="Proteomes" id="UP001500893">
    <property type="component" value="Unassembled WGS sequence"/>
</dbReference>
<dbReference type="InterPro" id="IPR011330">
    <property type="entry name" value="Glyco_hydro/deAcase_b/a-brl"/>
</dbReference>
<keyword evidence="1" id="KW-0067">ATP-binding</keyword>
<dbReference type="SUPFAM" id="SSF88713">
    <property type="entry name" value="Glycoside hydrolase/deacetylase"/>
    <property type="match status" value="1"/>
</dbReference>
<comment type="subunit">
    <text evidence="1">Forms a complex composed of PxpA, PxpB and PxpC.</text>
</comment>
<comment type="function">
    <text evidence="1">Catalyzes the cleavage of 5-oxoproline to form L-glutamate coupled to the hydrolysis of ATP to ADP and inorganic phosphate.</text>
</comment>
<keyword evidence="3" id="KW-1185">Reference proteome</keyword>
<dbReference type="NCBIfam" id="NF003814">
    <property type="entry name" value="PRK05406.1-3"/>
    <property type="match status" value="1"/>
</dbReference>
<organism evidence="2 3">
    <name type="scientific">Streptomyces rameus</name>
    <dbReference type="NCBI Taxonomy" id="68261"/>
    <lineage>
        <taxon>Bacteria</taxon>
        <taxon>Bacillati</taxon>
        <taxon>Actinomycetota</taxon>
        <taxon>Actinomycetes</taxon>
        <taxon>Kitasatosporales</taxon>
        <taxon>Streptomycetaceae</taxon>
        <taxon>Streptomyces</taxon>
    </lineage>
</organism>
<keyword evidence="1" id="KW-0547">Nucleotide-binding</keyword>
<dbReference type="EC" id="3.5.2.9" evidence="1"/>
<name>A0ABP6NIK5_9ACTN</name>
<reference evidence="3" key="1">
    <citation type="journal article" date="2019" name="Int. J. Syst. Evol. Microbiol.">
        <title>The Global Catalogue of Microorganisms (GCM) 10K type strain sequencing project: providing services to taxonomists for standard genome sequencing and annotation.</title>
        <authorList>
            <consortium name="The Broad Institute Genomics Platform"/>
            <consortium name="The Broad Institute Genome Sequencing Center for Infectious Disease"/>
            <person name="Wu L."/>
            <person name="Ma J."/>
        </authorList>
    </citation>
    <scope>NUCLEOTIDE SEQUENCE [LARGE SCALE GENOMIC DNA]</scope>
    <source>
        <strain evidence="3">JCM 11574</strain>
    </source>
</reference>
<sequence length="263" mass="27003">MSDRSTIGYVLDVTIDLNADLGEGFGRWTLTDDDALLSVVTSANVACGFHAGDPSVMRRVCDLAAERGVRIGAQVSYRDLAGFGRRAMDVPGDELAAETAYQIGALRVFAEAAGARVAYVKPHGALYNRTVHDAEQAAAVVAGVRLAGGALPVLGLPGSLLLAAAEEAGLTGVPEAFADRAYTPEGTLVGRREANSVVTDEDAVVRRALGFATEGAVEAVDGTTVAVAARSLCVHGDTPGAARIAARVREALERAGIAVGAFA</sequence>
<proteinExistence type="inferred from homology"/>
<evidence type="ECO:0000256" key="1">
    <source>
        <dbReference type="HAMAP-Rule" id="MF_00691"/>
    </source>
</evidence>
<dbReference type="InterPro" id="IPR005501">
    <property type="entry name" value="LamB/YcsF/PxpA-like"/>
</dbReference>
<evidence type="ECO:0000313" key="2">
    <source>
        <dbReference type="EMBL" id="GAA3149637.1"/>
    </source>
</evidence>
<gene>
    <name evidence="1" type="primary">pxpA</name>
    <name evidence="2" type="ORF">GCM10010521_41350</name>
</gene>
<keyword evidence="1" id="KW-0378">Hydrolase</keyword>
<dbReference type="Gene3D" id="3.20.20.370">
    <property type="entry name" value="Glycoside hydrolase/deacetylase"/>
    <property type="match status" value="1"/>
</dbReference>
<accession>A0ABP6NIK5</accession>
<evidence type="ECO:0000313" key="3">
    <source>
        <dbReference type="Proteomes" id="UP001500893"/>
    </source>
</evidence>
<dbReference type="HAMAP" id="MF_00691">
    <property type="entry name" value="PxpA"/>
    <property type="match status" value="1"/>
</dbReference>
<dbReference type="NCBIfam" id="NF003816">
    <property type="entry name" value="PRK05406.1-5"/>
    <property type="match status" value="1"/>
</dbReference>
<protein>
    <recommendedName>
        <fullName evidence="1">5-oxoprolinase subunit A</fullName>
        <shortName evidence="1">5-OPase subunit A</shortName>
        <ecNumber evidence="1">3.5.2.9</ecNumber>
    </recommendedName>
    <alternativeName>
        <fullName evidence="1">5-oxoprolinase (ATP-hydrolyzing) subunit A</fullName>
    </alternativeName>
</protein>
<dbReference type="Pfam" id="PF03746">
    <property type="entry name" value="LamB_YcsF"/>
    <property type="match status" value="1"/>
</dbReference>
<comment type="caution">
    <text evidence="2">The sequence shown here is derived from an EMBL/GenBank/DDBJ whole genome shotgun (WGS) entry which is preliminary data.</text>
</comment>
<dbReference type="CDD" id="cd10787">
    <property type="entry name" value="LamB_YcsF_like"/>
    <property type="match status" value="1"/>
</dbReference>